<dbReference type="Gene3D" id="2.40.30.170">
    <property type="match status" value="1"/>
</dbReference>
<accession>A0A1W6L7Z4</accession>
<dbReference type="GO" id="GO:1990281">
    <property type="term" value="C:efflux pump complex"/>
    <property type="evidence" value="ECO:0007669"/>
    <property type="project" value="TreeGrafter"/>
</dbReference>
<dbReference type="EMBL" id="CP015118">
    <property type="protein sequence ID" value="ARN20353.1"/>
    <property type="molecule type" value="Genomic_DNA"/>
</dbReference>
<dbReference type="STRING" id="946333.A4W93_10815"/>
<dbReference type="Gene3D" id="2.40.420.20">
    <property type="match status" value="1"/>
</dbReference>
<dbReference type="NCBIfam" id="TIGR01730">
    <property type="entry name" value="RND_mfp"/>
    <property type="match status" value="1"/>
</dbReference>
<dbReference type="PANTHER" id="PTHR30469:SF15">
    <property type="entry name" value="HLYD FAMILY OF SECRETION PROTEINS"/>
    <property type="match status" value="1"/>
</dbReference>
<keyword evidence="4" id="KW-1185">Reference proteome</keyword>
<sequence length="378" mass="39234">MRPSLLFPFLFGAVALAACSKPEPAPDPVRAVRTQTVSAVSTGGTHEYAAEVRARTESRLGFRVGGKIVRRAVNLGDAVKPGQLLAQLDPQDLKLGQDAARAALTAAQVNFEQAEADFKRFKELRDQGFISSAELERRDTSLKAARAQLDQARAQSNVQGNQAAYASLVADVAGVVTAVEAEPGQVVAAGAPVVRVAVDGPRDVVFSVPEDRVGAVKALSAKPGNLTVRGWGTDTPPIPVTLREIAASADPVTRTFLVKADMGTGPEARAMRLGQTATVIAASEKVDGIVKLPFAALREDHGKSAVWIVDPASMTVKSHLVQVAGVDGNEAVVTGGLSPGMVVVTAGVHVLNPGQKVKYYAESGSPAVAANAASVTAK</sequence>
<dbReference type="PROSITE" id="PS51257">
    <property type="entry name" value="PROKAR_LIPOPROTEIN"/>
    <property type="match status" value="1"/>
</dbReference>
<gene>
    <name evidence="3" type="ORF">A4W93_10815</name>
</gene>
<dbReference type="KEGG" id="rgu:A4W93_10815"/>
<comment type="similarity">
    <text evidence="1">Belongs to the membrane fusion protein (MFP) (TC 8.A.1) family.</text>
</comment>
<evidence type="ECO:0000256" key="1">
    <source>
        <dbReference type="ARBA" id="ARBA00009477"/>
    </source>
</evidence>
<dbReference type="InterPro" id="IPR058625">
    <property type="entry name" value="MdtA-like_BSH"/>
</dbReference>
<dbReference type="AlphaFoldDB" id="A0A1W6L7Z4"/>
<organism evidence="3 4">
    <name type="scientific">Piscinibacter gummiphilus</name>
    <dbReference type="NCBI Taxonomy" id="946333"/>
    <lineage>
        <taxon>Bacteria</taxon>
        <taxon>Pseudomonadati</taxon>
        <taxon>Pseudomonadota</taxon>
        <taxon>Betaproteobacteria</taxon>
        <taxon>Burkholderiales</taxon>
        <taxon>Sphaerotilaceae</taxon>
        <taxon>Piscinibacter</taxon>
    </lineage>
</organism>
<dbReference type="Proteomes" id="UP000193427">
    <property type="component" value="Chromosome"/>
</dbReference>
<dbReference type="OrthoDB" id="9806939at2"/>
<dbReference type="GO" id="GO:0015562">
    <property type="term" value="F:efflux transmembrane transporter activity"/>
    <property type="evidence" value="ECO:0007669"/>
    <property type="project" value="TreeGrafter"/>
</dbReference>
<evidence type="ECO:0000313" key="4">
    <source>
        <dbReference type="Proteomes" id="UP000193427"/>
    </source>
</evidence>
<feature type="domain" description="Multidrug resistance protein MdtA-like barrel-sandwich hybrid" evidence="2">
    <location>
        <begin position="61"/>
        <end position="193"/>
    </location>
</feature>
<evidence type="ECO:0000313" key="3">
    <source>
        <dbReference type="EMBL" id="ARN20353.1"/>
    </source>
</evidence>
<dbReference type="InterPro" id="IPR006143">
    <property type="entry name" value="RND_pump_MFP"/>
</dbReference>
<protein>
    <submittedName>
        <fullName evidence="3">Efflux transporter periplasmic adaptor subunit</fullName>
    </submittedName>
</protein>
<dbReference type="SUPFAM" id="SSF111369">
    <property type="entry name" value="HlyD-like secretion proteins"/>
    <property type="match status" value="1"/>
</dbReference>
<dbReference type="Gene3D" id="2.40.50.100">
    <property type="match status" value="1"/>
</dbReference>
<dbReference type="PANTHER" id="PTHR30469">
    <property type="entry name" value="MULTIDRUG RESISTANCE PROTEIN MDTA"/>
    <property type="match status" value="1"/>
</dbReference>
<dbReference type="Pfam" id="PF25917">
    <property type="entry name" value="BSH_RND"/>
    <property type="match status" value="1"/>
</dbReference>
<dbReference type="RefSeq" id="WP_085750624.1">
    <property type="nucleotide sequence ID" value="NZ_BSPR01000023.1"/>
</dbReference>
<proteinExistence type="inferred from homology"/>
<reference evidence="3 4" key="1">
    <citation type="submission" date="2016-04" db="EMBL/GenBank/DDBJ databases">
        <title>Complete genome sequence of natural rubber-degrading, novel Gram-negative bacterium, Rhizobacter gummiphilus strain NS21.</title>
        <authorList>
            <person name="Tabata M."/>
            <person name="Kasai D."/>
            <person name="Fukuda M."/>
        </authorList>
    </citation>
    <scope>NUCLEOTIDE SEQUENCE [LARGE SCALE GENOMIC DNA]</scope>
    <source>
        <strain evidence="3 4">NS21</strain>
    </source>
</reference>
<evidence type="ECO:0000259" key="2">
    <source>
        <dbReference type="Pfam" id="PF25917"/>
    </source>
</evidence>
<name>A0A1W6L7Z4_9BURK</name>
<dbReference type="Gene3D" id="1.10.287.470">
    <property type="entry name" value="Helix hairpin bin"/>
    <property type="match status" value="1"/>
</dbReference>